<name>A0A5C5BFK0_9MICO</name>
<dbReference type="SUPFAM" id="SSF64438">
    <property type="entry name" value="CNF1/YfiH-like putative cysteine hydrolases"/>
    <property type="match status" value="1"/>
</dbReference>
<keyword evidence="6" id="KW-0378">Hydrolase</keyword>
<evidence type="ECO:0000256" key="6">
    <source>
        <dbReference type="ARBA" id="ARBA00022801"/>
    </source>
</evidence>
<evidence type="ECO:0000256" key="4">
    <source>
        <dbReference type="ARBA" id="ARBA00022679"/>
    </source>
</evidence>
<dbReference type="Proteomes" id="UP000313849">
    <property type="component" value="Unassembled WGS sequence"/>
</dbReference>
<evidence type="ECO:0000256" key="7">
    <source>
        <dbReference type="ARBA" id="ARBA00022833"/>
    </source>
</evidence>
<comment type="function">
    <text evidence="2">Purine nucleoside enzyme that catalyzes the phosphorolysis of adenosine and inosine nucleosides, yielding D-ribose 1-phosphate and the respective free bases, adenine and hypoxanthine. Also catalyzes the phosphorolysis of S-methyl-5'-thioadenosine into adenine and S-methyl-5-thio-alpha-D-ribose 1-phosphate. Also has adenosine deaminase activity.</text>
</comment>
<evidence type="ECO:0000256" key="2">
    <source>
        <dbReference type="ARBA" id="ARBA00003215"/>
    </source>
</evidence>
<dbReference type="GO" id="GO:0017061">
    <property type="term" value="F:S-methyl-5-thioadenosine phosphorylase activity"/>
    <property type="evidence" value="ECO:0007669"/>
    <property type="project" value="UniProtKB-EC"/>
</dbReference>
<evidence type="ECO:0000256" key="9">
    <source>
        <dbReference type="ARBA" id="ARBA00047989"/>
    </source>
</evidence>
<dbReference type="OrthoDB" id="4279at2"/>
<proteinExistence type="inferred from homology"/>
<comment type="similarity">
    <text evidence="3">Belongs to the purine nucleoside phosphorylase YfiH/LACC1 family.</text>
</comment>
<accession>A0A5C5BFK0</accession>
<dbReference type="Pfam" id="PF02578">
    <property type="entry name" value="Cu-oxidase_4"/>
    <property type="match status" value="1"/>
</dbReference>
<keyword evidence="4" id="KW-0808">Transferase</keyword>
<evidence type="ECO:0000256" key="8">
    <source>
        <dbReference type="ARBA" id="ARBA00023008"/>
    </source>
</evidence>
<dbReference type="GO" id="GO:0016787">
    <property type="term" value="F:hydrolase activity"/>
    <property type="evidence" value="ECO:0007669"/>
    <property type="project" value="UniProtKB-KW"/>
</dbReference>
<comment type="catalytic activity">
    <reaction evidence="11">
        <text>S-methyl-5'-thioadenosine + phosphate = 5-(methylsulfanyl)-alpha-D-ribose 1-phosphate + adenine</text>
        <dbReference type="Rhea" id="RHEA:11852"/>
        <dbReference type="ChEBI" id="CHEBI:16708"/>
        <dbReference type="ChEBI" id="CHEBI:17509"/>
        <dbReference type="ChEBI" id="CHEBI:43474"/>
        <dbReference type="ChEBI" id="CHEBI:58533"/>
        <dbReference type="EC" id="2.4.2.28"/>
    </reaction>
    <physiologicalReaction direction="left-to-right" evidence="11">
        <dbReference type="Rhea" id="RHEA:11853"/>
    </physiologicalReaction>
</comment>
<evidence type="ECO:0000256" key="5">
    <source>
        <dbReference type="ARBA" id="ARBA00022723"/>
    </source>
</evidence>
<dbReference type="PANTHER" id="PTHR30616:SF2">
    <property type="entry name" value="PURINE NUCLEOSIDE PHOSPHORYLASE LACC1"/>
    <property type="match status" value="1"/>
</dbReference>
<evidence type="ECO:0000313" key="12">
    <source>
        <dbReference type="EMBL" id="TNU77374.1"/>
    </source>
</evidence>
<keyword evidence="13" id="KW-1185">Reference proteome</keyword>
<evidence type="ECO:0000256" key="11">
    <source>
        <dbReference type="ARBA" id="ARBA00049893"/>
    </source>
</evidence>
<evidence type="ECO:0000256" key="1">
    <source>
        <dbReference type="ARBA" id="ARBA00000553"/>
    </source>
</evidence>
<dbReference type="EMBL" id="VENP01000001">
    <property type="protein sequence ID" value="TNU77374.1"/>
    <property type="molecule type" value="Genomic_DNA"/>
</dbReference>
<reference evidence="12 13" key="1">
    <citation type="submission" date="2019-06" db="EMBL/GenBank/DDBJ databases">
        <title>Draft genome sequence of Miniimonas arenae KCTC 19750T isolated from sea sand.</title>
        <authorList>
            <person name="Park S.-J."/>
        </authorList>
    </citation>
    <scope>NUCLEOTIDE SEQUENCE [LARGE SCALE GENOMIC DNA]</scope>
    <source>
        <strain evidence="12 13">KCTC 19750</strain>
    </source>
</reference>
<protein>
    <recommendedName>
        <fullName evidence="14">Laccase domain-containing protein</fullName>
    </recommendedName>
</protein>
<keyword evidence="8" id="KW-0186">Copper</keyword>
<organism evidence="12 13">
    <name type="scientific">Miniimonas arenae</name>
    <dbReference type="NCBI Taxonomy" id="676201"/>
    <lineage>
        <taxon>Bacteria</taxon>
        <taxon>Bacillati</taxon>
        <taxon>Actinomycetota</taxon>
        <taxon>Actinomycetes</taxon>
        <taxon>Micrococcales</taxon>
        <taxon>Beutenbergiaceae</taxon>
        <taxon>Miniimonas</taxon>
    </lineage>
</organism>
<evidence type="ECO:0000313" key="13">
    <source>
        <dbReference type="Proteomes" id="UP000313849"/>
    </source>
</evidence>
<evidence type="ECO:0000256" key="3">
    <source>
        <dbReference type="ARBA" id="ARBA00007353"/>
    </source>
</evidence>
<evidence type="ECO:0008006" key="14">
    <source>
        <dbReference type="Google" id="ProtNLM"/>
    </source>
</evidence>
<dbReference type="InterPro" id="IPR003730">
    <property type="entry name" value="Cu_polyphenol_OxRdtase"/>
</dbReference>
<comment type="catalytic activity">
    <reaction evidence="9">
        <text>adenosine + H2O + H(+) = inosine + NH4(+)</text>
        <dbReference type="Rhea" id="RHEA:24408"/>
        <dbReference type="ChEBI" id="CHEBI:15377"/>
        <dbReference type="ChEBI" id="CHEBI:15378"/>
        <dbReference type="ChEBI" id="CHEBI:16335"/>
        <dbReference type="ChEBI" id="CHEBI:17596"/>
        <dbReference type="ChEBI" id="CHEBI:28938"/>
        <dbReference type="EC" id="3.5.4.4"/>
    </reaction>
    <physiologicalReaction direction="left-to-right" evidence="9">
        <dbReference type="Rhea" id="RHEA:24409"/>
    </physiologicalReaction>
</comment>
<sequence length="286" mass="28214">MLAADLGPGVRAFFTTRRGGVSRPPYAGANLGAGVGDDPAAVAANRAAVARVAGAPVTWPRPVHAADVALVLPDGEARLVHPAGGSPSPGSAAAGTAGLHDGERDLWLDPAAPPVDVLVTSSPGRGLAALAADCVPVLLAGYDAAGHAVAVAAAHAGRRGVVAGAAPAAARALEAAGAVRVGAVVGPAVCGACYEVPAELQEEVCAVEPGARATTRAGTPALDLPGAVVRQLVSAGVEVSRLALCTLETPWLFSHRGGAPTGRFAGVVALRHATPWDIPQRPPAAR</sequence>
<dbReference type="GO" id="GO:0005507">
    <property type="term" value="F:copper ion binding"/>
    <property type="evidence" value="ECO:0007669"/>
    <property type="project" value="TreeGrafter"/>
</dbReference>
<keyword evidence="5" id="KW-0479">Metal-binding</keyword>
<dbReference type="Gene3D" id="3.60.140.10">
    <property type="entry name" value="CNF1/YfiH-like putative cysteine hydrolases"/>
    <property type="match status" value="1"/>
</dbReference>
<comment type="caution">
    <text evidence="12">The sequence shown here is derived from an EMBL/GenBank/DDBJ whole genome shotgun (WGS) entry which is preliminary data.</text>
</comment>
<comment type="catalytic activity">
    <reaction evidence="1">
        <text>inosine + phosphate = alpha-D-ribose 1-phosphate + hypoxanthine</text>
        <dbReference type="Rhea" id="RHEA:27646"/>
        <dbReference type="ChEBI" id="CHEBI:17368"/>
        <dbReference type="ChEBI" id="CHEBI:17596"/>
        <dbReference type="ChEBI" id="CHEBI:43474"/>
        <dbReference type="ChEBI" id="CHEBI:57720"/>
        <dbReference type="EC" id="2.4.2.1"/>
    </reaction>
    <physiologicalReaction direction="left-to-right" evidence="1">
        <dbReference type="Rhea" id="RHEA:27647"/>
    </physiologicalReaction>
</comment>
<comment type="catalytic activity">
    <reaction evidence="10">
        <text>adenosine + phosphate = alpha-D-ribose 1-phosphate + adenine</text>
        <dbReference type="Rhea" id="RHEA:27642"/>
        <dbReference type="ChEBI" id="CHEBI:16335"/>
        <dbReference type="ChEBI" id="CHEBI:16708"/>
        <dbReference type="ChEBI" id="CHEBI:43474"/>
        <dbReference type="ChEBI" id="CHEBI:57720"/>
        <dbReference type="EC" id="2.4.2.1"/>
    </reaction>
    <physiologicalReaction direction="left-to-right" evidence="10">
        <dbReference type="Rhea" id="RHEA:27643"/>
    </physiologicalReaction>
</comment>
<dbReference type="InterPro" id="IPR038371">
    <property type="entry name" value="Cu_polyphenol_OxRdtase_sf"/>
</dbReference>
<dbReference type="PANTHER" id="PTHR30616">
    <property type="entry name" value="UNCHARACTERIZED PROTEIN YFIH"/>
    <property type="match status" value="1"/>
</dbReference>
<evidence type="ECO:0000256" key="10">
    <source>
        <dbReference type="ARBA" id="ARBA00048968"/>
    </source>
</evidence>
<dbReference type="InterPro" id="IPR011324">
    <property type="entry name" value="Cytotoxic_necrot_fac-like_cat"/>
</dbReference>
<dbReference type="AlphaFoldDB" id="A0A5C5BFK0"/>
<keyword evidence="7" id="KW-0862">Zinc</keyword>
<gene>
    <name evidence="12" type="ORF">FH969_00245</name>
</gene>